<dbReference type="Proteomes" id="UP000825100">
    <property type="component" value="Chromosome"/>
</dbReference>
<name>A0ABN6GF99_LATCU</name>
<keyword evidence="2" id="KW-1185">Reference proteome</keyword>
<dbReference type="RefSeq" id="WP_221276580.1">
    <property type="nucleotide sequence ID" value="NZ_AP024685.1"/>
</dbReference>
<evidence type="ECO:0000313" key="1">
    <source>
        <dbReference type="EMBL" id="BCX29545.1"/>
    </source>
</evidence>
<reference evidence="1 2" key="1">
    <citation type="submission" date="2021-05" db="EMBL/GenBank/DDBJ databases">
        <title>Complete Genome Sequence of Latilactobacillus sp. Strain WDN19, a High D-Aspartate-producing Lactic Acid Bacterium Isolated from a Japanese Pickle.</title>
        <authorList>
            <person name="Kajitani K."/>
            <person name="Takahashi S."/>
        </authorList>
    </citation>
    <scope>NUCLEOTIDE SEQUENCE [LARGE SCALE GENOMIC DNA]</scope>
    <source>
        <strain evidence="1 2">WDN19</strain>
    </source>
</reference>
<proteinExistence type="predicted"/>
<sequence length="185" mass="20475">MKLSEKIQKILDSNLSAYIVGKITGVGNSSILQMRKGNRKVENMRLGIAEKLGDFYDEEMANMSTNGIQIILSSAFKKIGIKPFIDVTDIGDGQDAVVVEIELLGDDDPIRFSIYVDKVETKDDVLQNLGQALRDFDTQEEDGYYPSIYSDQAANHEPVTAEYMPISKGSSDYLAGLGKKILNLE</sequence>
<evidence type="ECO:0000313" key="2">
    <source>
        <dbReference type="Proteomes" id="UP000825100"/>
    </source>
</evidence>
<organism evidence="1 2">
    <name type="scientific">Latilactobacillus curvatus</name>
    <name type="common">Lactobacillus curvatus</name>
    <dbReference type="NCBI Taxonomy" id="28038"/>
    <lineage>
        <taxon>Bacteria</taxon>
        <taxon>Bacillati</taxon>
        <taxon>Bacillota</taxon>
        <taxon>Bacilli</taxon>
        <taxon>Lactobacillales</taxon>
        <taxon>Lactobacillaceae</taxon>
        <taxon>Latilactobacillus</taxon>
    </lineage>
</organism>
<dbReference type="EMBL" id="AP024685">
    <property type="protein sequence ID" value="BCX29545.1"/>
    <property type="molecule type" value="Genomic_DNA"/>
</dbReference>
<gene>
    <name evidence="1" type="ORF">LTWDN19_01120</name>
</gene>
<protein>
    <submittedName>
        <fullName evidence="1">Uncharacterized protein</fullName>
    </submittedName>
</protein>
<accession>A0ABN6GF99</accession>